<accession>A0ABZ1KAX7</accession>
<dbReference type="InterPro" id="IPR002347">
    <property type="entry name" value="SDR_fam"/>
</dbReference>
<gene>
    <name evidence="2" type="ORF">OG560_26185</name>
</gene>
<protein>
    <submittedName>
        <fullName evidence="2">SDR family NAD(P)-dependent oxidoreductase</fullName>
    </submittedName>
</protein>
<sequence>MPERNFRDRRRGGLLEVRTKGTRPGRGIEQEHGMTKYTPKAVVTAGTGGIGLETALGLARRGWDLTLVGRDPERGKAAVARVDEAAGRGAGRFVGADLSSLAATRLLGERLAGEGGLDLLVNNVGGMWTERRESPEGVELSIVLNHLSPYVLTGTLTDALAEAAPSRIVNVTSSAVAAAQSVFEEAEPPGPHYGLAATGRAKLAHLSHTVELAERLRPRGVSVFAVDPGAAATDNAARMTVDILPPALRPHWEEIRKGVSAPVAAAATGPLAAATDPALDGRTGLVIGPGGAVDGTLLAYVTPGLTEAVRVWTAGLMAAAGQTS</sequence>
<keyword evidence="3" id="KW-1185">Reference proteome</keyword>
<dbReference type="Proteomes" id="UP001622496">
    <property type="component" value="Chromosome"/>
</dbReference>
<keyword evidence="1" id="KW-0560">Oxidoreductase</keyword>
<dbReference type="SUPFAM" id="SSF51735">
    <property type="entry name" value="NAD(P)-binding Rossmann-fold domains"/>
    <property type="match status" value="1"/>
</dbReference>
<evidence type="ECO:0000256" key="1">
    <source>
        <dbReference type="ARBA" id="ARBA00023002"/>
    </source>
</evidence>
<dbReference type="EMBL" id="CP108135">
    <property type="protein sequence ID" value="WTP68723.1"/>
    <property type="molecule type" value="Genomic_DNA"/>
</dbReference>
<name>A0ABZ1KAX7_9ACTN</name>
<dbReference type="PANTHER" id="PTHR43157:SF31">
    <property type="entry name" value="PHOSPHATIDYLINOSITOL-GLYCAN BIOSYNTHESIS CLASS F PROTEIN"/>
    <property type="match status" value="1"/>
</dbReference>
<dbReference type="PANTHER" id="PTHR43157">
    <property type="entry name" value="PHOSPHATIDYLINOSITOL-GLYCAN BIOSYNTHESIS CLASS F PROTEIN-RELATED"/>
    <property type="match status" value="1"/>
</dbReference>
<dbReference type="PRINTS" id="PR00081">
    <property type="entry name" value="GDHRDH"/>
</dbReference>
<reference evidence="2 3" key="1">
    <citation type="submission" date="2022-10" db="EMBL/GenBank/DDBJ databases">
        <title>The complete genomes of actinobacterial strains from the NBC collection.</title>
        <authorList>
            <person name="Joergensen T.S."/>
            <person name="Alvarez Arevalo M."/>
            <person name="Sterndorff E.B."/>
            <person name="Faurdal D."/>
            <person name="Vuksanovic O."/>
            <person name="Mourched A.-S."/>
            <person name="Charusanti P."/>
            <person name="Shaw S."/>
            <person name="Blin K."/>
            <person name="Weber T."/>
        </authorList>
    </citation>
    <scope>NUCLEOTIDE SEQUENCE [LARGE SCALE GENOMIC DNA]</scope>
    <source>
        <strain evidence="2 3">NBC_00185</strain>
    </source>
</reference>
<dbReference type="RefSeq" id="WP_030638666.1">
    <property type="nucleotide sequence ID" value="NZ_CP108135.1"/>
</dbReference>
<dbReference type="Gene3D" id="3.40.50.720">
    <property type="entry name" value="NAD(P)-binding Rossmann-like Domain"/>
    <property type="match status" value="1"/>
</dbReference>
<evidence type="ECO:0000313" key="3">
    <source>
        <dbReference type="Proteomes" id="UP001622496"/>
    </source>
</evidence>
<organism evidence="2 3">
    <name type="scientific">[Kitasatospora] papulosa</name>
    <dbReference type="NCBI Taxonomy" id="1464011"/>
    <lineage>
        <taxon>Bacteria</taxon>
        <taxon>Bacillati</taxon>
        <taxon>Actinomycetota</taxon>
        <taxon>Actinomycetes</taxon>
        <taxon>Kitasatosporales</taxon>
        <taxon>Streptomycetaceae</taxon>
        <taxon>Streptomyces</taxon>
    </lineage>
</organism>
<proteinExistence type="predicted"/>
<evidence type="ECO:0000313" key="2">
    <source>
        <dbReference type="EMBL" id="WTP68723.1"/>
    </source>
</evidence>
<dbReference type="Pfam" id="PF00106">
    <property type="entry name" value="adh_short"/>
    <property type="match status" value="1"/>
</dbReference>
<dbReference type="InterPro" id="IPR036291">
    <property type="entry name" value="NAD(P)-bd_dom_sf"/>
</dbReference>